<dbReference type="EMBL" id="RCMK01002262">
    <property type="protein sequence ID" value="KAG2883071.1"/>
    <property type="molecule type" value="Genomic_DNA"/>
</dbReference>
<sequence>MVAPAHPQTAPPYRDLVCAARRLAAQQATLMQNYLQPLLLFTPFWTSRLQALTHTLSHLHGRNAAEREETHLQSTTGLADNLQLSKQNTILANERLLFAVAFTYAIHEATCSQELCQHLPLVKI</sequence>
<proteinExistence type="predicted"/>
<gene>
    <name evidence="1" type="ORF">PC117_g26105</name>
</gene>
<comment type="caution">
    <text evidence="1">The sequence shown here is derived from an EMBL/GenBank/DDBJ whole genome shotgun (WGS) entry which is preliminary data.</text>
</comment>
<accession>A0A8T1AMJ8</accession>
<name>A0A8T1AMJ8_9STRA</name>
<protein>
    <submittedName>
        <fullName evidence="1">Uncharacterized protein</fullName>
    </submittedName>
</protein>
<evidence type="ECO:0000313" key="2">
    <source>
        <dbReference type="Proteomes" id="UP000736787"/>
    </source>
</evidence>
<organism evidence="1 2">
    <name type="scientific">Phytophthora cactorum</name>
    <dbReference type="NCBI Taxonomy" id="29920"/>
    <lineage>
        <taxon>Eukaryota</taxon>
        <taxon>Sar</taxon>
        <taxon>Stramenopiles</taxon>
        <taxon>Oomycota</taxon>
        <taxon>Peronosporomycetes</taxon>
        <taxon>Peronosporales</taxon>
        <taxon>Peronosporaceae</taxon>
        <taxon>Phytophthora</taxon>
    </lineage>
</organism>
<dbReference type="AlphaFoldDB" id="A0A8T1AMJ8"/>
<reference evidence="1" key="1">
    <citation type="submission" date="2018-10" db="EMBL/GenBank/DDBJ databases">
        <title>Effector identification in a new, highly contiguous assembly of the strawberry crown rot pathogen Phytophthora cactorum.</title>
        <authorList>
            <person name="Armitage A.D."/>
            <person name="Nellist C.F."/>
            <person name="Bates H."/>
            <person name="Vickerstaff R.J."/>
            <person name="Harrison R.J."/>
        </authorList>
    </citation>
    <scope>NUCLEOTIDE SEQUENCE</scope>
    <source>
        <strain evidence="1">4040</strain>
    </source>
</reference>
<dbReference type="Proteomes" id="UP000736787">
    <property type="component" value="Unassembled WGS sequence"/>
</dbReference>
<evidence type="ECO:0000313" key="1">
    <source>
        <dbReference type="EMBL" id="KAG2883071.1"/>
    </source>
</evidence>